<dbReference type="GO" id="GO:0006435">
    <property type="term" value="P:threonyl-tRNA aminoacylation"/>
    <property type="evidence" value="ECO:0007669"/>
    <property type="project" value="UniProtKB-UniRule"/>
</dbReference>
<keyword evidence="9 13" id="KW-0694">RNA-binding</keyword>
<keyword evidence="4 13" id="KW-0436">Ligase</keyword>
<dbReference type="Pfam" id="PF00587">
    <property type="entry name" value="tRNA-synt_2b"/>
    <property type="match status" value="1"/>
</dbReference>
<dbReference type="PROSITE" id="PS50862">
    <property type="entry name" value="AA_TRNA_LIGASE_II"/>
    <property type="match status" value="1"/>
</dbReference>
<accession>A0A2M8KPI0</accession>
<dbReference type="AlphaFoldDB" id="A0A2M8KPI0"/>
<dbReference type="InterPro" id="IPR036621">
    <property type="entry name" value="Anticodon-bd_dom_sf"/>
</dbReference>
<name>A0A2M8KPI0_9BACT</name>
<comment type="similarity">
    <text evidence="1 13">Belongs to the class-II aminoacyl-tRNA synthetase family.</text>
</comment>
<dbReference type="SUPFAM" id="SSF52954">
    <property type="entry name" value="Class II aaRS ABD-related"/>
    <property type="match status" value="1"/>
</dbReference>
<dbReference type="Proteomes" id="UP000230222">
    <property type="component" value="Unassembled WGS sequence"/>
</dbReference>
<keyword evidence="11 13" id="KW-0030">Aminoacyl-tRNA synthetase</keyword>
<dbReference type="FunFam" id="3.30.930.10:FF:000002">
    <property type="entry name" value="Threonine--tRNA ligase"/>
    <property type="match status" value="1"/>
</dbReference>
<evidence type="ECO:0000256" key="7">
    <source>
        <dbReference type="ARBA" id="ARBA00022833"/>
    </source>
</evidence>
<dbReference type="InterPro" id="IPR033728">
    <property type="entry name" value="ThrRS_core"/>
</dbReference>
<dbReference type="InterPro" id="IPR047246">
    <property type="entry name" value="ThrRS_anticodon"/>
</dbReference>
<dbReference type="EC" id="6.1.1.3" evidence="13"/>
<dbReference type="FunFam" id="3.30.980.10:FF:000005">
    <property type="entry name" value="Threonyl-tRNA synthetase, mitochondrial"/>
    <property type="match status" value="1"/>
</dbReference>
<feature type="binding site" evidence="13">
    <location>
        <position position="336"/>
    </location>
    <ligand>
        <name>Zn(2+)</name>
        <dbReference type="ChEBI" id="CHEBI:29105"/>
        <note>catalytic</note>
    </ligand>
</feature>
<evidence type="ECO:0000256" key="6">
    <source>
        <dbReference type="ARBA" id="ARBA00022741"/>
    </source>
</evidence>
<dbReference type="Gene3D" id="3.30.54.20">
    <property type="match status" value="1"/>
</dbReference>
<proteinExistence type="inferred from homology"/>
<dbReference type="GO" id="GO:0005737">
    <property type="term" value="C:cytoplasm"/>
    <property type="evidence" value="ECO:0007669"/>
    <property type="project" value="UniProtKB-SubCell"/>
</dbReference>
<organism evidence="15 16">
    <name type="scientific">Candidatus Roizmanbacteria bacterium CG10_big_fil_rev_8_21_14_0_10_39_12</name>
    <dbReference type="NCBI Taxonomy" id="1974852"/>
    <lineage>
        <taxon>Bacteria</taxon>
        <taxon>Candidatus Roizmaniibacteriota</taxon>
    </lineage>
</organism>
<reference evidence="16" key="1">
    <citation type="submission" date="2017-09" db="EMBL/GenBank/DDBJ databases">
        <title>Depth-based differentiation of microbial function through sediment-hosted aquifers and enrichment of novel symbionts in the deep terrestrial subsurface.</title>
        <authorList>
            <person name="Probst A.J."/>
            <person name="Ladd B."/>
            <person name="Jarett J.K."/>
            <person name="Geller-Mcgrath D.E."/>
            <person name="Sieber C.M.K."/>
            <person name="Emerson J.B."/>
            <person name="Anantharaman K."/>
            <person name="Thomas B.C."/>
            <person name="Malmstrom R."/>
            <person name="Stieglmeier M."/>
            <person name="Klingl A."/>
            <person name="Woyke T."/>
            <person name="Ryan C.M."/>
            <person name="Banfield J.F."/>
        </authorList>
    </citation>
    <scope>NUCLEOTIDE SEQUENCE [LARGE SCALE GENOMIC DNA]</scope>
</reference>
<dbReference type="GO" id="GO:0005524">
    <property type="term" value="F:ATP binding"/>
    <property type="evidence" value="ECO:0007669"/>
    <property type="project" value="UniProtKB-UniRule"/>
</dbReference>
<evidence type="ECO:0000256" key="3">
    <source>
        <dbReference type="ARBA" id="ARBA00022555"/>
    </source>
</evidence>
<dbReference type="HAMAP" id="MF_00184">
    <property type="entry name" value="Thr_tRNA_synth"/>
    <property type="match status" value="1"/>
</dbReference>
<dbReference type="Pfam" id="PF07973">
    <property type="entry name" value="tRNA_SAD"/>
    <property type="match status" value="1"/>
</dbReference>
<keyword evidence="10 13" id="KW-0648">Protein biosynthesis</keyword>
<comment type="caution">
    <text evidence="13">Lacks conserved residue(s) required for the propagation of feature annotation.</text>
</comment>
<dbReference type="PANTHER" id="PTHR11451:SF56">
    <property type="entry name" value="THREONINE--TRNA LIGASE 1"/>
    <property type="match status" value="1"/>
</dbReference>
<keyword evidence="8 13" id="KW-0067">ATP-binding</keyword>
<dbReference type="InterPro" id="IPR006195">
    <property type="entry name" value="aa-tRNA-synth_II"/>
</dbReference>
<dbReference type="GO" id="GO:0000049">
    <property type="term" value="F:tRNA binding"/>
    <property type="evidence" value="ECO:0007669"/>
    <property type="project" value="UniProtKB-KW"/>
</dbReference>
<dbReference type="CDD" id="cd00860">
    <property type="entry name" value="ThrRS_anticodon"/>
    <property type="match status" value="1"/>
</dbReference>
<evidence type="ECO:0000256" key="11">
    <source>
        <dbReference type="ARBA" id="ARBA00023146"/>
    </source>
</evidence>
<evidence type="ECO:0000256" key="2">
    <source>
        <dbReference type="ARBA" id="ARBA00022490"/>
    </source>
</evidence>
<dbReference type="PRINTS" id="PR01047">
    <property type="entry name" value="TRNASYNTHTHR"/>
</dbReference>
<feature type="domain" description="Aminoacyl-transfer RNA synthetases class-II family profile" evidence="14">
    <location>
        <begin position="192"/>
        <end position="490"/>
    </location>
</feature>
<evidence type="ECO:0000256" key="13">
    <source>
        <dbReference type="HAMAP-Rule" id="MF_00184"/>
    </source>
</evidence>
<dbReference type="Gene3D" id="3.30.930.10">
    <property type="entry name" value="Bira Bifunctional Protein, Domain 2"/>
    <property type="match status" value="1"/>
</dbReference>
<keyword evidence="3 13" id="KW-0820">tRNA-binding</keyword>
<keyword evidence="6 13" id="KW-0547">Nucleotide-binding</keyword>
<evidence type="ECO:0000256" key="1">
    <source>
        <dbReference type="ARBA" id="ARBA00008226"/>
    </source>
</evidence>
<dbReference type="SUPFAM" id="SSF55186">
    <property type="entry name" value="ThrRS/AlaRS common domain"/>
    <property type="match status" value="1"/>
</dbReference>
<dbReference type="InterPro" id="IPR045864">
    <property type="entry name" value="aa-tRNA-synth_II/BPL/LPL"/>
</dbReference>
<comment type="subcellular location">
    <subcellularLocation>
        <location evidence="13">Cytoplasm</location>
    </subcellularLocation>
</comment>
<evidence type="ECO:0000259" key="14">
    <source>
        <dbReference type="PROSITE" id="PS50862"/>
    </source>
</evidence>
<feature type="binding site" evidence="13">
    <location>
        <position position="467"/>
    </location>
    <ligand>
        <name>Zn(2+)</name>
        <dbReference type="ChEBI" id="CHEBI:29105"/>
        <note>catalytic</note>
    </ligand>
</feature>
<dbReference type="CDD" id="cd00771">
    <property type="entry name" value="ThrRS_core"/>
    <property type="match status" value="1"/>
</dbReference>
<gene>
    <name evidence="13" type="primary">thrS</name>
    <name evidence="15" type="ORF">COU87_02530</name>
</gene>
<dbReference type="Pfam" id="PF03129">
    <property type="entry name" value="HGTP_anticodon"/>
    <property type="match status" value="1"/>
</dbReference>
<evidence type="ECO:0000313" key="15">
    <source>
        <dbReference type="EMBL" id="PJE61820.1"/>
    </source>
</evidence>
<comment type="catalytic activity">
    <reaction evidence="12 13">
        <text>tRNA(Thr) + L-threonine + ATP = L-threonyl-tRNA(Thr) + AMP + diphosphate + H(+)</text>
        <dbReference type="Rhea" id="RHEA:24624"/>
        <dbReference type="Rhea" id="RHEA-COMP:9670"/>
        <dbReference type="Rhea" id="RHEA-COMP:9704"/>
        <dbReference type="ChEBI" id="CHEBI:15378"/>
        <dbReference type="ChEBI" id="CHEBI:30616"/>
        <dbReference type="ChEBI" id="CHEBI:33019"/>
        <dbReference type="ChEBI" id="CHEBI:57926"/>
        <dbReference type="ChEBI" id="CHEBI:78442"/>
        <dbReference type="ChEBI" id="CHEBI:78534"/>
        <dbReference type="ChEBI" id="CHEBI:456215"/>
        <dbReference type="EC" id="6.1.1.3"/>
    </reaction>
</comment>
<protein>
    <recommendedName>
        <fullName evidence="13">Threonine--tRNA ligase</fullName>
        <ecNumber evidence="13">6.1.1.3</ecNumber>
    </recommendedName>
    <alternativeName>
        <fullName evidence="13">Threonyl-tRNA synthetase</fullName>
        <shortName evidence="13">ThrRS</shortName>
    </alternativeName>
</protein>
<dbReference type="FunFam" id="3.40.50.800:FF:000001">
    <property type="entry name" value="Threonine--tRNA ligase"/>
    <property type="match status" value="1"/>
</dbReference>
<evidence type="ECO:0000256" key="12">
    <source>
        <dbReference type="ARBA" id="ARBA00049515"/>
    </source>
</evidence>
<dbReference type="Gene3D" id="3.40.50.800">
    <property type="entry name" value="Anticodon-binding domain"/>
    <property type="match status" value="1"/>
</dbReference>
<dbReference type="InterPro" id="IPR002314">
    <property type="entry name" value="aa-tRNA-synt_IIb"/>
</dbReference>
<dbReference type="InterPro" id="IPR012947">
    <property type="entry name" value="tRNA_SAD"/>
</dbReference>
<dbReference type="GO" id="GO:0046872">
    <property type="term" value="F:metal ion binding"/>
    <property type="evidence" value="ECO:0007669"/>
    <property type="project" value="UniProtKB-KW"/>
</dbReference>
<evidence type="ECO:0000313" key="16">
    <source>
        <dbReference type="Proteomes" id="UP000230222"/>
    </source>
</evidence>
<evidence type="ECO:0000256" key="9">
    <source>
        <dbReference type="ARBA" id="ARBA00022884"/>
    </source>
</evidence>
<dbReference type="EMBL" id="PFEC01000046">
    <property type="protein sequence ID" value="PJE61820.1"/>
    <property type="molecule type" value="Genomic_DNA"/>
</dbReference>
<comment type="caution">
    <text evidence="15">The sequence shown here is derived from an EMBL/GenBank/DDBJ whole genome shotgun (WGS) entry which is preliminary data.</text>
</comment>
<keyword evidence="2 13" id="KW-0963">Cytoplasm</keyword>
<dbReference type="InterPro" id="IPR002320">
    <property type="entry name" value="Thr-tRNA-ligase_IIa"/>
</dbReference>
<dbReference type="GO" id="GO:0004829">
    <property type="term" value="F:threonine-tRNA ligase activity"/>
    <property type="evidence" value="ECO:0007669"/>
    <property type="project" value="UniProtKB-UniRule"/>
</dbReference>
<dbReference type="InterPro" id="IPR018163">
    <property type="entry name" value="Thr/Ala-tRNA-synth_IIc_edit"/>
</dbReference>
<dbReference type="Gene3D" id="3.30.980.10">
    <property type="entry name" value="Threonyl-trna Synthetase, Chain A, domain 2"/>
    <property type="match status" value="1"/>
</dbReference>
<feature type="binding site" evidence="13">
    <location>
        <position position="285"/>
    </location>
    <ligand>
        <name>Zn(2+)</name>
        <dbReference type="ChEBI" id="CHEBI:29105"/>
        <note>catalytic</note>
    </ligand>
</feature>
<comment type="cofactor">
    <cofactor evidence="13">
        <name>Zn(2+)</name>
        <dbReference type="ChEBI" id="CHEBI:29105"/>
    </cofactor>
    <text evidence="13">Binds 1 zinc ion per subunit.</text>
</comment>
<dbReference type="PANTHER" id="PTHR11451">
    <property type="entry name" value="THREONINE-TRNA LIGASE"/>
    <property type="match status" value="1"/>
</dbReference>
<keyword evidence="5 13" id="KW-0479">Metal-binding</keyword>
<evidence type="ECO:0000256" key="4">
    <source>
        <dbReference type="ARBA" id="ARBA00022598"/>
    </source>
</evidence>
<keyword evidence="7 13" id="KW-0862">Zinc</keyword>
<dbReference type="InterPro" id="IPR004154">
    <property type="entry name" value="Anticodon-bd"/>
</dbReference>
<dbReference type="SMART" id="SM00863">
    <property type="entry name" value="tRNA_SAD"/>
    <property type="match status" value="1"/>
</dbReference>
<sequence length="593" mass="69234">MKNKDYLHNLRHSAEHVLHQAVKELYPQIHLAMGPATEDGFYFDFDSTPEGQEPVIITEKDFPKIEKHMRKIISRNLPIIKDEISIEEAKKLFKDNPYKLEWTEEASSRGEKITIYWTGKPDEPGSMVDLCAGPHVASTGEIKAFKLLSVAGAYWRGDEKNKMLTRIYGTAFESKEELDLFLHQQEEAKKRDHRKLGQELKLFFIDEAVGKGLVMWLPNGTIVRDEIEKLVKEKEKGYGYVRVATPHIAKEDLYLRSGHLPYYKDSMYPGMKMDDAVYFLKAMNCPHHHMIYKHTKHSYRELPLRLAEYGTCYRNELSGTLAGLLRVRGMAMNDAHIYLRKDQIKEEFKAVIRLTQEYFEIFGLKDYWFRLSKWDPKNKEKYIDEPENWDYSQQMIREVLQEMKVEFIEVDDEAAFYGPKVDVQFKSVIGREESMSTIQLDFAAKKRFDLVYTDEKGKENNEVFVIHRAPLSVHERFIAFLIEHYAGAFPLWLTPVQVKIIPIAERHNAYVQELSAKLSKEAIRVEVDERAESMQKKIRNAQQEKVFYMIIVGDQEIEDKTINVRTRDGGTSDMKIEEFITSTLHKIHAKDVA</sequence>
<dbReference type="SUPFAM" id="SSF55681">
    <property type="entry name" value="Class II aaRS and biotin synthetases"/>
    <property type="match status" value="1"/>
</dbReference>
<evidence type="ECO:0000256" key="10">
    <source>
        <dbReference type="ARBA" id="ARBA00022917"/>
    </source>
</evidence>
<evidence type="ECO:0000256" key="8">
    <source>
        <dbReference type="ARBA" id="ARBA00022840"/>
    </source>
</evidence>
<comment type="subunit">
    <text evidence="13">Homodimer.</text>
</comment>
<evidence type="ECO:0000256" key="5">
    <source>
        <dbReference type="ARBA" id="ARBA00022723"/>
    </source>
</evidence>
<dbReference type="NCBIfam" id="TIGR00418">
    <property type="entry name" value="thrS"/>
    <property type="match status" value="1"/>
</dbReference>